<evidence type="ECO:0000256" key="1">
    <source>
        <dbReference type="SAM" id="SignalP"/>
    </source>
</evidence>
<name>A0AAN5C5B4_9BILA</name>
<evidence type="ECO:0000313" key="3">
    <source>
        <dbReference type="Proteomes" id="UP001328107"/>
    </source>
</evidence>
<comment type="caution">
    <text evidence="2">The sequence shown here is derived from an EMBL/GenBank/DDBJ whole genome shotgun (WGS) entry which is preliminary data.</text>
</comment>
<feature type="non-terminal residue" evidence="2">
    <location>
        <position position="1"/>
    </location>
</feature>
<reference evidence="3" key="1">
    <citation type="submission" date="2022-10" db="EMBL/GenBank/DDBJ databases">
        <title>Genome assembly of Pristionchus species.</title>
        <authorList>
            <person name="Yoshida K."/>
            <person name="Sommer R.J."/>
        </authorList>
    </citation>
    <scope>NUCLEOTIDE SEQUENCE [LARGE SCALE GENOMIC DNA]</scope>
    <source>
        <strain evidence="3">RS5460</strain>
    </source>
</reference>
<protein>
    <submittedName>
        <fullName evidence="2">Uncharacterized protein</fullName>
    </submittedName>
</protein>
<keyword evidence="1" id="KW-0732">Signal</keyword>
<dbReference type="Proteomes" id="UP001328107">
    <property type="component" value="Unassembled WGS sequence"/>
</dbReference>
<feature type="signal peptide" evidence="1">
    <location>
        <begin position="1"/>
        <end position="21"/>
    </location>
</feature>
<gene>
    <name evidence="2" type="ORF">PMAYCL1PPCAC_08148</name>
</gene>
<evidence type="ECO:0000313" key="2">
    <source>
        <dbReference type="EMBL" id="GMR37953.1"/>
    </source>
</evidence>
<dbReference type="AlphaFoldDB" id="A0AAN5C5B4"/>
<feature type="chain" id="PRO_5042848767" evidence="1">
    <location>
        <begin position="22"/>
        <end position="92"/>
    </location>
</feature>
<keyword evidence="3" id="KW-1185">Reference proteome</keyword>
<proteinExistence type="predicted"/>
<accession>A0AAN5C5B4</accession>
<sequence>IDRSPMKLLLISLVLLGYAAASCKREAAEGSDVCTCDIIKGIKDCKICNGCVCRPVLPIHFQFRAEPTSEKLLSSTASRDLSSVCINRSRTA</sequence>
<dbReference type="EMBL" id="BTRK01000002">
    <property type="protein sequence ID" value="GMR37953.1"/>
    <property type="molecule type" value="Genomic_DNA"/>
</dbReference>
<organism evidence="2 3">
    <name type="scientific">Pristionchus mayeri</name>
    <dbReference type="NCBI Taxonomy" id="1317129"/>
    <lineage>
        <taxon>Eukaryota</taxon>
        <taxon>Metazoa</taxon>
        <taxon>Ecdysozoa</taxon>
        <taxon>Nematoda</taxon>
        <taxon>Chromadorea</taxon>
        <taxon>Rhabditida</taxon>
        <taxon>Rhabditina</taxon>
        <taxon>Diplogasteromorpha</taxon>
        <taxon>Diplogasteroidea</taxon>
        <taxon>Neodiplogasteridae</taxon>
        <taxon>Pristionchus</taxon>
    </lineage>
</organism>